<dbReference type="AlphaFoldDB" id="A0A7C9MCZ3"/>
<dbReference type="RefSeq" id="WP_160765719.1">
    <property type="nucleotide sequence ID" value="NZ_WUPT01000006.1"/>
</dbReference>
<dbReference type="PANTHER" id="PTHR43792">
    <property type="entry name" value="GNAT FAMILY, PUTATIVE (AFU_ORTHOLOGUE AFUA_3G00765)-RELATED-RELATED"/>
    <property type="match status" value="1"/>
</dbReference>
<protein>
    <submittedName>
        <fullName evidence="2">GNAT family N-acetyltransferase</fullName>
    </submittedName>
</protein>
<dbReference type="InterPro" id="IPR000182">
    <property type="entry name" value="GNAT_dom"/>
</dbReference>
<evidence type="ECO:0000313" key="3">
    <source>
        <dbReference type="Proteomes" id="UP000480350"/>
    </source>
</evidence>
<name>A0A7C9MCZ3_9RHOB</name>
<dbReference type="EMBL" id="WUPT01000006">
    <property type="protein sequence ID" value="MXQ09793.1"/>
    <property type="molecule type" value="Genomic_DNA"/>
</dbReference>
<dbReference type="InterPro" id="IPR016181">
    <property type="entry name" value="Acyl_CoA_acyltransferase"/>
</dbReference>
<proteinExistence type="predicted"/>
<organism evidence="2 3">
    <name type="scientific">Kangsaoukella pontilimi</name>
    <dbReference type="NCBI Taxonomy" id="2691042"/>
    <lineage>
        <taxon>Bacteria</taxon>
        <taxon>Pseudomonadati</taxon>
        <taxon>Pseudomonadota</taxon>
        <taxon>Alphaproteobacteria</taxon>
        <taxon>Rhodobacterales</taxon>
        <taxon>Paracoccaceae</taxon>
        <taxon>Kangsaoukella</taxon>
    </lineage>
</organism>
<feature type="domain" description="N-acetyltransferase" evidence="1">
    <location>
        <begin position="17"/>
        <end position="160"/>
    </location>
</feature>
<dbReference type="InterPro" id="IPR051531">
    <property type="entry name" value="N-acetyltransferase"/>
</dbReference>
<sequence length="182" mass="20037">MTTSDIRDLVPVLETERLILRGHTSSDCIHSAAMWADPEVVRLISGQTATEAQSWGRILNYAGLWHHLGYGYWAVFERSSDAFLGEVGFADFKRALVAPVSGVPEIGWAFRTAVQGQGFAIEAVRRIVAWADQSLPHPETFCIVDPKHERSLSLATKVGYEVASTGKNAGKDVLIMSRPRRG</sequence>
<keyword evidence="2" id="KW-0808">Transferase</keyword>
<evidence type="ECO:0000259" key="1">
    <source>
        <dbReference type="Pfam" id="PF13302"/>
    </source>
</evidence>
<comment type="caution">
    <text evidence="2">The sequence shown here is derived from an EMBL/GenBank/DDBJ whole genome shotgun (WGS) entry which is preliminary data.</text>
</comment>
<dbReference type="GO" id="GO:0016747">
    <property type="term" value="F:acyltransferase activity, transferring groups other than amino-acyl groups"/>
    <property type="evidence" value="ECO:0007669"/>
    <property type="project" value="InterPro"/>
</dbReference>
<reference evidence="2 3" key="1">
    <citation type="submission" date="2019-12" db="EMBL/GenBank/DDBJ databases">
        <authorList>
            <person name="Lee S.D."/>
        </authorList>
    </citation>
    <scope>NUCLEOTIDE SEQUENCE [LARGE SCALE GENOMIC DNA]</scope>
    <source>
        <strain evidence="2 3">GH1-50</strain>
    </source>
</reference>
<keyword evidence="3" id="KW-1185">Reference proteome</keyword>
<reference evidence="2 3" key="2">
    <citation type="submission" date="2020-03" db="EMBL/GenBank/DDBJ databases">
        <title>Kangsaoukella pontilimi gen. nov., sp. nov., a new member of the family Rhodobacteraceae isolated from a tidal mudflat.</title>
        <authorList>
            <person name="Kim I.S."/>
        </authorList>
    </citation>
    <scope>NUCLEOTIDE SEQUENCE [LARGE SCALE GENOMIC DNA]</scope>
    <source>
        <strain evidence="2 3">GH1-50</strain>
    </source>
</reference>
<dbReference type="PANTHER" id="PTHR43792:SF16">
    <property type="entry name" value="N-ACETYLTRANSFERASE DOMAIN-CONTAINING PROTEIN"/>
    <property type="match status" value="1"/>
</dbReference>
<evidence type="ECO:0000313" key="2">
    <source>
        <dbReference type="EMBL" id="MXQ09793.1"/>
    </source>
</evidence>
<dbReference type="SUPFAM" id="SSF55729">
    <property type="entry name" value="Acyl-CoA N-acyltransferases (Nat)"/>
    <property type="match status" value="1"/>
</dbReference>
<accession>A0A7C9MCZ3</accession>
<dbReference type="Proteomes" id="UP000480350">
    <property type="component" value="Unassembled WGS sequence"/>
</dbReference>
<dbReference type="Gene3D" id="3.40.630.30">
    <property type="match status" value="1"/>
</dbReference>
<dbReference type="Pfam" id="PF13302">
    <property type="entry name" value="Acetyltransf_3"/>
    <property type="match status" value="1"/>
</dbReference>
<gene>
    <name evidence="2" type="ORF">GQ651_18250</name>
</gene>